<dbReference type="PANTHER" id="PTHR32309">
    <property type="entry name" value="TYROSINE-PROTEIN KINASE"/>
    <property type="match status" value="1"/>
</dbReference>
<keyword evidence="7" id="KW-0829">Tyrosine-protein kinase</keyword>
<evidence type="ECO:0000259" key="12">
    <source>
        <dbReference type="Pfam" id="PF13614"/>
    </source>
</evidence>
<gene>
    <name evidence="13" type="primary">ywqD_2</name>
    <name evidence="13" type="ORF">Pla175_51000</name>
</gene>
<reference evidence="13 14" key="1">
    <citation type="submission" date="2019-02" db="EMBL/GenBank/DDBJ databases">
        <title>Deep-cultivation of Planctomycetes and their phenomic and genomic characterization uncovers novel biology.</title>
        <authorList>
            <person name="Wiegand S."/>
            <person name="Jogler M."/>
            <person name="Boedeker C."/>
            <person name="Pinto D."/>
            <person name="Vollmers J."/>
            <person name="Rivas-Marin E."/>
            <person name="Kohn T."/>
            <person name="Peeters S.H."/>
            <person name="Heuer A."/>
            <person name="Rast P."/>
            <person name="Oberbeckmann S."/>
            <person name="Bunk B."/>
            <person name="Jeske O."/>
            <person name="Meyerdierks A."/>
            <person name="Storesund J.E."/>
            <person name="Kallscheuer N."/>
            <person name="Luecker S."/>
            <person name="Lage O.M."/>
            <person name="Pohl T."/>
            <person name="Merkel B.J."/>
            <person name="Hornburger P."/>
            <person name="Mueller R.-W."/>
            <person name="Bruemmer F."/>
            <person name="Labrenz M."/>
            <person name="Spormann A.M."/>
            <person name="Op den Camp H."/>
            <person name="Overmann J."/>
            <person name="Amann R."/>
            <person name="Jetten M.S.M."/>
            <person name="Mascher T."/>
            <person name="Medema M.H."/>
            <person name="Devos D.P."/>
            <person name="Kaster A.-K."/>
            <person name="Ovreas L."/>
            <person name="Rohde M."/>
            <person name="Galperin M.Y."/>
            <person name="Jogler C."/>
        </authorList>
    </citation>
    <scope>NUCLEOTIDE SEQUENCE [LARGE SCALE GENOMIC DNA]</scope>
    <source>
        <strain evidence="13 14">Pla175</strain>
    </source>
</reference>
<dbReference type="KEGG" id="pnd:Pla175_51000"/>
<proteinExistence type="inferred from homology"/>
<keyword evidence="14" id="KW-1185">Reference proteome</keyword>
<sequence length="770" mass="84670">MSQHDGNHTHYDPMPSDDSIPPRPPIGGALAPLTAGMPVGGPLAQMPMGPRPTDVIRGGMDRSGLFHALRRRWLLATCMGLLLGAASAAGLWIAFPESSTATVQYLVSSENQEVMGGDMGNESRDFEIYRKTQVVQIRSPFVINAVLKDPAVRALKSVAAEPEEDRPEWLLERLTAQFPGDSEVLEIRLTGSEPKEDLAVLAQAVSRAYYEEVVYRAKQKRLLPRTILQQAATKLDAEIRRKSESLLALQQDRGSTDALVFDPRTQMLMTDIKDAQTKKSQAEGALAEARAEFSLIQTMVNDPAYLEAQVDEALAQDPSIANMQQMVMMYDMQIREVRSTTKHGDSPQLRSLEKKRNSIQNEIAQTRSQMKQQFMTRKQTEPDPYLKQATVRFQIALQNYGQQIKQAEEVIAKLKEEVEVLGEKDAELAMRASEVEQLQLVQQSVVDRIERWDIEAEAPDRITPLGGDPNAPPETTDNINFYERTAISTVGGIGAFLLTALGIAYAEFSGRKLNDPDQVEEGLGIRVIGTLPSLSGRKVLSSSSPILAQLQESIDSVRTALMHESTTKRRQIVLVTSPATLEGRTTVASQLAVSLSRAGRRTLLIDGDVRSPSLHTLFDVPLEDGLCEVLRAEVDVSDVVRATNAEGLWLLTGGYCDVDAVHALATDQVQPIIEKLRGDYDFIIIDGAPVIGLSDALLFGQHCDGAILSVLRDQTSVPKIHQAAELLRSVGIRMIGTVVNGVPFKSDRRVMHLQTAAPRSPRKQLEQADA</sequence>
<dbReference type="InterPro" id="IPR025669">
    <property type="entry name" value="AAA_dom"/>
</dbReference>
<protein>
    <recommendedName>
        <fullName evidence="2">non-specific protein-tyrosine kinase</fullName>
        <ecNumber evidence="2">2.7.10.2</ecNumber>
    </recommendedName>
</protein>
<dbReference type="CDD" id="cd05387">
    <property type="entry name" value="BY-kinase"/>
    <property type="match status" value="1"/>
</dbReference>
<keyword evidence="11" id="KW-1133">Transmembrane helix</keyword>
<keyword evidence="11" id="KW-0812">Transmembrane</keyword>
<dbReference type="OrthoDB" id="9775724at2"/>
<dbReference type="InterPro" id="IPR005702">
    <property type="entry name" value="Wzc-like_C"/>
</dbReference>
<evidence type="ECO:0000256" key="10">
    <source>
        <dbReference type="SAM" id="MobiDB-lite"/>
    </source>
</evidence>
<feature type="compositionally biased region" description="Basic and acidic residues" evidence="10">
    <location>
        <begin position="1"/>
        <end position="11"/>
    </location>
</feature>
<evidence type="ECO:0000256" key="2">
    <source>
        <dbReference type="ARBA" id="ARBA00011903"/>
    </source>
</evidence>
<keyword evidence="4" id="KW-0547">Nucleotide-binding</keyword>
<evidence type="ECO:0000256" key="3">
    <source>
        <dbReference type="ARBA" id="ARBA00022679"/>
    </source>
</evidence>
<dbReference type="EMBL" id="CP036291">
    <property type="protein sequence ID" value="QDU91670.1"/>
    <property type="molecule type" value="Genomic_DNA"/>
</dbReference>
<evidence type="ECO:0000256" key="9">
    <source>
        <dbReference type="SAM" id="Coils"/>
    </source>
</evidence>
<dbReference type="GO" id="GO:0005524">
    <property type="term" value="F:ATP binding"/>
    <property type="evidence" value="ECO:0007669"/>
    <property type="project" value="UniProtKB-KW"/>
</dbReference>
<evidence type="ECO:0000313" key="13">
    <source>
        <dbReference type="EMBL" id="QDU91670.1"/>
    </source>
</evidence>
<dbReference type="AlphaFoldDB" id="A0A518DJL7"/>
<keyword evidence="9" id="KW-0175">Coiled coil</keyword>
<evidence type="ECO:0000256" key="8">
    <source>
        <dbReference type="ARBA" id="ARBA00051245"/>
    </source>
</evidence>
<dbReference type="Gene3D" id="3.40.50.300">
    <property type="entry name" value="P-loop containing nucleotide triphosphate hydrolases"/>
    <property type="match status" value="1"/>
</dbReference>
<evidence type="ECO:0000256" key="1">
    <source>
        <dbReference type="ARBA" id="ARBA00007316"/>
    </source>
</evidence>
<keyword evidence="6" id="KW-0067">ATP-binding</keyword>
<comment type="catalytic activity">
    <reaction evidence="8">
        <text>L-tyrosyl-[protein] + ATP = O-phospho-L-tyrosyl-[protein] + ADP + H(+)</text>
        <dbReference type="Rhea" id="RHEA:10596"/>
        <dbReference type="Rhea" id="RHEA-COMP:10136"/>
        <dbReference type="Rhea" id="RHEA-COMP:20101"/>
        <dbReference type="ChEBI" id="CHEBI:15378"/>
        <dbReference type="ChEBI" id="CHEBI:30616"/>
        <dbReference type="ChEBI" id="CHEBI:46858"/>
        <dbReference type="ChEBI" id="CHEBI:61978"/>
        <dbReference type="ChEBI" id="CHEBI:456216"/>
        <dbReference type="EC" id="2.7.10.2"/>
    </reaction>
</comment>
<feature type="transmembrane region" description="Helical" evidence="11">
    <location>
        <begin position="73"/>
        <end position="95"/>
    </location>
</feature>
<dbReference type="NCBIfam" id="TIGR01007">
    <property type="entry name" value="eps_fam"/>
    <property type="match status" value="1"/>
</dbReference>
<evidence type="ECO:0000256" key="5">
    <source>
        <dbReference type="ARBA" id="ARBA00022777"/>
    </source>
</evidence>
<dbReference type="EC" id="2.7.10.2" evidence="2"/>
<evidence type="ECO:0000313" key="14">
    <source>
        <dbReference type="Proteomes" id="UP000317429"/>
    </source>
</evidence>
<dbReference type="Pfam" id="PF13614">
    <property type="entry name" value="AAA_31"/>
    <property type="match status" value="1"/>
</dbReference>
<evidence type="ECO:0000256" key="6">
    <source>
        <dbReference type="ARBA" id="ARBA00022840"/>
    </source>
</evidence>
<feature type="coiled-coil region" evidence="9">
    <location>
        <begin position="397"/>
        <end position="424"/>
    </location>
</feature>
<feature type="region of interest" description="Disordered" evidence="10">
    <location>
        <begin position="1"/>
        <end position="34"/>
    </location>
</feature>
<dbReference type="GO" id="GO:0005886">
    <property type="term" value="C:plasma membrane"/>
    <property type="evidence" value="ECO:0007669"/>
    <property type="project" value="TreeGrafter"/>
</dbReference>
<accession>A0A518DJL7</accession>
<dbReference type="PANTHER" id="PTHR32309:SF13">
    <property type="entry name" value="FERRIC ENTEROBACTIN TRANSPORT PROTEIN FEPE"/>
    <property type="match status" value="1"/>
</dbReference>
<dbReference type="RefSeq" id="WP_145291830.1">
    <property type="nucleotide sequence ID" value="NZ_CP036291.1"/>
</dbReference>
<dbReference type="Proteomes" id="UP000317429">
    <property type="component" value="Chromosome"/>
</dbReference>
<dbReference type="GO" id="GO:0004715">
    <property type="term" value="F:non-membrane spanning protein tyrosine kinase activity"/>
    <property type="evidence" value="ECO:0007669"/>
    <property type="project" value="UniProtKB-EC"/>
</dbReference>
<dbReference type="InterPro" id="IPR050445">
    <property type="entry name" value="Bact_polysacc_biosynth/exp"/>
</dbReference>
<evidence type="ECO:0000256" key="7">
    <source>
        <dbReference type="ARBA" id="ARBA00023137"/>
    </source>
</evidence>
<dbReference type="InterPro" id="IPR027417">
    <property type="entry name" value="P-loop_NTPase"/>
</dbReference>
<comment type="similarity">
    <text evidence="1">Belongs to the CpsD/CapB family.</text>
</comment>
<keyword evidence="3 13" id="KW-0808">Transferase</keyword>
<evidence type="ECO:0000256" key="11">
    <source>
        <dbReference type="SAM" id="Phobius"/>
    </source>
</evidence>
<organism evidence="13 14">
    <name type="scientific">Pirellulimonas nuda</name>
    <dbReference type="NCBI Taxonomy" id="2528009"/>
    <lineage>
        <taxon>Bacteria</taxon>
        <taxon>Pseudomonadati</taxon>
        <taxon>Planctomycetota</taxon>
        <taxon>Planctomycetia</taxon>
        <taxon>Pirellulales</taxon>
        <taxon>Lacipirellulaceae</taxon>
        <taxon>Pirellulimonas</taxon>
    </lineage>
</organism>
<keyword evidence="5 13" id="KW-0418">Kinase</keyword>
<evidence type="ECO:0000256" key="4">
    <source>
        <dbReference type="ARBA" id="ARBA00022741"/>
    </source>
</evidence>
<feature type="domain" description="AAA" evidence="12">
    <location>
        <begin position="583"/>
        <end position="693"/>
    </location>
</feature>
<keyword evidence="11" id="KW-0472">Membrane</keyword>
<dbReference type="SUPFAM" id="SSF52540">
    <property type="entry name" value="P-loop containing nucleoside triphosphate hydrolases"/>
    <property type="match status" value="1"/>
</dbReference>
<name>A0A518DJL7_9BACT</name>